<dbReference type="FunFam" id="3.30.465.10:FF:000014">
    <property type="entry name" value="D-lactate dehydrogenase (Cytochrome), putative"/>
    <property type="match status" value="1"/>
</dbReference>
<evidence type="ECO:0000313" key="11">
    <source>
        <dbReference type="Proteomes" id="UP000288859"/>
    </source>
</evidence>
<dbReference type="Gene3D" id="3.30.70.2740">
    <property type="match status" value="1"/>
</dbReference>
<feature type="transmembrane region" description="Helical" evidence="8">
    <location>
        <begin position="143"/>
        <end position="165"/>
    </location>
</feature>
<proteinExistence type="inferred from homology"/>
<dbReference type="PROSITE" id="PS51387">
    <property type="entry name" value="FAD_PCMH"/>
    <property type="match status" value="1"/>
</dbReference>
<evidence type="ECO:0000256" key="8">
    <source>
        <dbReference type="SAM" id="Phobius"/>
    </source>
</evidence>
<dbReference type="VEuPathDB" id="FungiDB:PV10_08799"/>
<dbReference type="SUPFAM" id="SSF55103">
    <property type="entry name" value="FAD-linked oxidases, C-terminal domain"/>
    <property type="match status" value="1"/>
</dbReference>
<dbReference type="GO" id="GO:1903457">
    <property type="term" value="P:lactate catabolic process"/>
    <property type="evidence" value="ECO:0007669"/>
    <property type="project" value="TreeGrafter"/>
</dbReference>
<keyword evidence="4" id="KW-0274">FAD</keyword>
<protein>
    <recommendedName>
        <fullName evidence="6">D-lactate dehydrogenase (cytochrome)</fullName>
        <ecNumber evidence="6">1.1.2.4</ecNumber>
    </recommendedName>
</protein>
<dbReference type="InterPro" id="IPR006094">
    <property type="entry name" value="Oxid_FAD_bind_N"/>
</dbReference>
<evidence type="ECO:0000256" key="4">
    <source>
        <dbReference type="ARBA" id="ARBA00022827"/>
    </source>
</evidence>
<keyword evidence="8" id="KW-0812">Transmembrane</keyword>
<evidence type="ECO:0000256" key="7">
    <source>
        <dbReference type="ARBA" id="ARBA00051436"/>
    </source>
</evidence>
<feature type="transmembrane region" description="Helical" evidence="8">
    <location>
        <begin position="418"/>
        <end position="437"/>
    </location>
</feature>
<comment type="catalytic activity">
    <reaction evidence="7">
        <text>(R)-lactate + 2 Fe(III)-[cytochrome c] = 2 Fe(II)-[cytochrome c] + pyruvate + 2 H(+)</text>
        <dbReference type="Rhea" id="RHEA:13521"/>
        <dbReference type="Rhea" id="RHEA-COMP:10350"/>
        <dbReference type="Rhea" id="RHEA-COMP:14399"/>
        <dbReference type="ChEBI" id="CHEBI:15361"/>
        <dbReference type="ChEBI" id="CHEBI:15378"/>
        <dbReference type="ChEBI" id="CHEBI:16004"/>
        <dbReference type="ChEBI" id="CHEBI:29033"/>
        <dbReference type="ChEBI" id="CHEBI:29034"/>
        <dbReference type="EC" id="1.1.2.4"/>
    </reaction>
</comment>
<dbReference type="GO" id="GO:0071949">
    <property type="term" value="F:FAD binding"/>
    <property type="evidence" value="ECO:0007669"/>
    <property type="project" value="InterPro"/>
</dbReference>
<dbReference type="PANTHER" id="PTHR11748">
    <property type="entry name" value="D-LACTATE DEHYDROGENASE"/>
    <property type="match status" value="1"/>
</dbReference>
<dbReference type="InterPro" id="IPR016169">
    <property type="entry name" value="FAD-bd_PCMH_sub2"/>
</dbReference>
<evidence type="ECO:0000259" key="9">
    <source>
        <dbReference type="PROSITE" id="PS51387"/>
    </source>
</evidence>
<dbReference type="Pfam" id="PF01757">
    <property type="entry name" value="Acyl_transf_3"/>
    <property type="match status" value="1"/>
</dbReference>
<reference evidence="10 11" key="1">
    <citation type="submission" date="2017-03" db="EMBL/GenBank/DDBJ databases">
        <title>Genomes of endolithic fungi from Antarctica.</title>
        <authorList>
            <person name="Coleine C."/>
            <person name="Masonjones S."/>
            <person name="Stajich J.E."/>
        </authorList>
    </citation>
    <scope>NUCLEOTIDE SEQUENCE [LARGE SCALE GENOMIC DNA]</scope>
    <source>
        <strain evidence="10 11">CCFEE 6314</strain>
    </source>
</reference>
<name>A0A438N7R3_EXOME</name>
<evidence type="ECO:0000256" key="5">
    <source>
        <dbReference type="ARBA" id="ARBA00023002"/>
    </source>
</evidence>
<dbReference type="GO" id="GO:0008720">
    <property type="term" value="F:D-lactate dehydrogenase (NAD+) activity"/>
    <property type="evidence" value="ECO:0007669"/>
    <property type="project" value="TreeGrafter"/>
</dbReference>
<sequence>MGSSSSGSSRSSVDVATELYFDEKPPLYSDEEHGHSQVTTTGGIFTRALISQIRLLIRCLIRCLSALSPSFLRINPKSGHNGGVGLSSTAFLDGMRGLAAFVVFICHLTYGSFDVGHGYGALPRSSKSTSTDNTNDSMLRLPIVRLLYSGPPMVAIFFVVSGFALSSKPIKLMHAQQHEALMKNTSSSMFRRGIRLFLPCFASTFMVVCLAQLNLYKRTEAFSKQMRGIKEDHCYTQPDLWKQLTDYLEQIQIFVNVFDWSLYSGSIELDRHLWTIPVEYRCSMVLFMTHLLVARMSSRLRLSTIAALIVWGISWNRWDMWPFWAGMAIAELDLIRTKLSPGTDRSLLSYPGLAHDKVDSCADTNHRRFERLSIVMYWIILVVSLYLLSFPDAGGHATPGYMTLNHWIPASFNQKHRFWPNVGASLLVWTVCNLGVLRDQVFCWRPIQYLGRISFSLYVMHGPIIHTLGYMILPLSPKVETPEALWEFQLAFLKASAFIKIQKDPTGEVRRGQRILAETNNVGRHHKGKQLIQAMFKRPVGTAFKRLQRPIPVGNTLPRYVRQKCRTQSTTSTSASSATGTSRLSSAWLFGLGAFSAVLTSTAITYMQGSKPTTKSKQTDYASTCPLQDMPRAVYNITPDNLNAATQEFIQLLGAEQVNLDLGARISHSSTEWSAAPRGDLDRFDIIVSPHTTEEVSAIAKICHRRRIPMTAFSGGTSLEGTLAATQGGVCIDFRLMNNVIKVRKSDLDVTVQPGVGYVDLNAQLASQGLYFPPDPGPGAQIGGMIAQGCSGTNAFRYGTMKDWVLGLTLVLADGTIVKTRGRPRKSSSGYDLTRIIVGSEGTLGFVTEAHLKLTSKPQNERVAVAAFPSNSKAVETAVKVVQSDMPIAAMELLDDTSMRAVNQGGYCDKTYPEVPTLFFKFAGTDKATVDAQIKKVQQLARESGCRDFQFSNSAEEAEAIWAARKTLLWSTLTLKNDPTDEFLSSDTAVPLSCLGEAFDLVKQKINDSGFVGSCLGHVGDGNFHTAVLYPPAQKQKAREIITWVQRLAIEMGGTVTGEHGIGLEYRDMVVEELGENSVDMMRRIKLALDPLCLLNPDKMIRLNIER</sequence>
<dbReference type="GO" id="GO:0004458">
    <property type="term" value="F:D-lactate dehydrogenase (cytochrome) activity"/>
    <property type="evidence" value="ECO:0007669"/>
    <property type="project" value="UniProtKB-EC"/>
</dbReference>
<keyword evidence="5" id="KW-0560">Oxidoreductase</keyword>
<dbReference type="GO" id="GO:0016747">
    <property type="term" value="F:acyltransferase activity, transferring groups other than amino-acyl groups"/>
    <property type="evidence" value="ECO:0007669"/>
    <property type="project" value="InterPro"/>
</dbReference>
<dbReference type="GO" id="GO:0005739">
    <property type="term" value="C:mitochondrion"/>
    <property type="evidence" value="ECO:0007669"/>
    <property type="project" value="TreeGrafter"/>
</dbReference>
<dbReference type="InterPro" id="IPR004113">
    <property type="entry name" value="FAD-bd_oxidored_4_C"/>
</dbReference>
<dbReference type="InterPro" id="IPR036318">
    <property type="entry name" value="FAD-bd_PCMH-like_sf"/>
</dbReference>
<dbReference type="Pfam" id="PF01565">
    <property type="entry name" value="FAD_binding_4"/>
    <property type="match status" value="1"/>
</dbReference>
<dbReference type="InterPro" id="IPR002656">
    <property type="entry name" value="Acyl_transf_3_dom"/>
</dbReference>
<evidence type="ECO:0000256" key="6">
    <source>
        <dbReference type="ARBA" id="ARBA00038897"/>
    </source>
</evidence>
<dbReference type="InterPro" id="IPR016164">
    <property type="entry name" value="FAD-linked_Oxase-like_C"/>
</dbReference>
<dbReference type="PANTHER" id="PTHR11748:SF116">
    <property type="entry name" value="D-LACTATE DEHYDROGENASE (CYTOCHROME) (AFU_ORTHOLOGUE AFUA_7G02560)"/>
    <property type="match status" value="1"/>
</dbReference>
<dbReference type="EMBL" id="NAJM01000015">
    <property type="protein sequence ID" value="RVX71795.1"/>
    <property type="molecule type" value="Genomic_DNA"/>
</dbReference>
<feature type="transmembrane region" description="Helical" evidence="8">
    <location>
        <begin position="449"/>
        <end position="473"/>
    </location>
</feature>
<comment type="similarity">
    <text evidence="2">Belongs to the FAD-binding oxidoreductase/transferase type 4 family.</text>
</comment>
<dbReference type="Gene3D" id="1.10.45.10">
    <property type="entry name" value="Vanillyl-alcohol Oxidase, Chain A, domain 4"/>
    <property type="match status" value="1"/>
</dbReference>
<feature type="transmembrane region" description="Helical" evidence="8">
    <location>
        <begin position="196"/>
        <end position="216"/>
    </location>
</feature>
<evidence type="ECO:0000313" key="10">
    <source>
        <dbReference type="EMBL" id="RVX71795.1"/>
    </source>
</evidence>
<keyword evidence="8" id="KW-0472">Membrane</keyword>
<keyword evidence="8" id="KW-1133">Transmembrane helix</keyword>
<dbReference type="Proteomes" id="UP000288859">
    <property type="component" value="Unassembled WGS sequence"/>
</dbReference>
<accession>A0A438N7R3</accession>
<dbReference type="VEuPathDB" id="FungiDB:PV10_08800"/>
<feature type="domain" description="FAD-binding PCMH-type" evidence="9">
    <location>
        <begin position="679"/>
        <end position="857"/>
    </location>
</feature>
<dbReference type="OrthoDB" id="7786253at2759"/>
<gene>
    <name evidence="10" type="ORF">B0A52_04194</name>
</gene>
<feature type="transmembrane region" description="Helical" evidence="8">
    <location>
        <begin position="375"/>
        <end position="398"/>
    </location>
</feature>
<dbReference type="FunFam" id="1.10.45.10:FF:000001">
    <property type="entry name" value="D-lactate dehydrogenase mitochondrial"/>
    <property type="match status" value="1"/>
</dbReference>
<keyword evidence="3" id="KW-0285">Flavoprotein</keyword>
<evidence type="ECO:0000256" key="1">
    <source>
        <dbReference type="ARBA" id="ARBA00001974"/>
    </source>
</evidence>
<dbReference type="InterPro" id="IPR016166">
    <property type="entry name" value="FAD-bd_PCMH"/>
</dbReference>
<evidence type="ECO:0000256" key="3">
    <source>
        <dbReference type="ARBA" id="ARBA00022630"/>
    </source>
</evidence>
<comment type="cofactor">
    <cofactor evidence="1">
        <name>FAD</name>
        <dbReference type="ChEBI" id="CHEBI:57692"/>
    </cofactor>
</comment>
<dbReference type="Gene3D" id="3.30.465.10">
    <property type="match status" value="1"/>
</dbReference>
<dbReference type="SUPFAM" id="SSF56176">
    <property type="entry name" value="FAD-binding/transporter-associated domain-like"/>
    <property type="match status" value="1"/>
</dbReference>
<comment type="caution">
    <text evidence="10">The sequence shown here is derived from an EMBL/GenBank/DDBJ whole genome shotgun (WGS) entry which is preliminary data.</text>
</comment>
<dbReference type="FunFam" id="3.30.70.2740:FF:000001">
    <property type="entry name" value="D-lactate dehydrogenase mitochondrial"/>
    <property type="match status" value="1"/>
</dbReference>
<dbReference type="InterPro" id="IPR016171">
    <property type="entry name" value="Vanillyl_alc_oxidase_C-sub2"/>
</dbReference>
<dbReference type="AlphaFoldDB" id="A0A438N7R3"/>
<evidence type="ECO:0000256" key="2">
    <source>
        <dbReference type="ARBA" id="ARBA00008000"/>
    </source>
</evidence>
<dbReference type="Pfam" id="PF02913">
    <property type="entry name" value="FAD-oxidase_C"/>
    <property type="match status" value="1"/>
</dbReference>
<feature type="transmembrane region" description="Helical" evidence="8">
    <location>
        <begin position="94"/>
        <end position="122"/>
    </location>
</feature>
<organism evidence="10 11">
    <name type="scientific">Exophiala mesophila</name>
    <name type="common">Black yeast-like fungus</name>
    <dbReference type="NCBI Taxonomy" id="212818"/>
    <lineage>
        <taxon>Eukaryota</taxon>
        <taxon>Fungi</taxon>
        <taxon>Dikarya</taxon>
        <taxon>Ascomycota</taxon>
        <taxon>Pezizomycotina</taxon>
        <taxon>Eurotiomycetes</taxon>
        <taxon>Chaetothyriomycetidae</taxon>
        <taxon>Chaetothyriales</taxon>
        <taxon>Herpotrichiellaceae</taxon>
        <taxon>Exophiala</taxon>
    </lineage>
</organism>
<dbReference type="EC" id="1.1.2.4" evidence="6"/>